<organism evidence="2 3">
    <name type="scientific">Candidatus Parabacteroides intestinigallinarum</name>
    <dbReference type="NCBI Taxonomy" id="2838722"/>
    <lineage>
        <taxon>Bacteria</taxon>
        <taxon>Pseudomonadati</taxon>
        <taxon>Bacteroidota</taxon>
        <taxon>Bacteroidia</taxon>
        <taxon>Bacteroidales</taxon>
        <taxon>Tannerellaceae</taxon>
        <taxon>Parabacteroides</taxon>
    </lineage>
</organism>
<evidence type="ECO:0000313" key="3">
    <source>
        <dbReference type="Proteomes" id="UP000823847"/>
    </source>
</evidence>
<dbReference type="InterPro" id="IPR000905">
    <property type="entry name" value="Gcp-like_dom"/>
</dbReference>
<keyword evidence="2" id="KW-0012">Acyltransferase</keyword>
<dbReference type="Proteomes" id="UP000823847">
    <property type="component" value="Unassembled WGS sequence"/>
</dbReference>
<proteinExistence type="predicted"/>
<dbReference type="EC" id="2.3.1.234" evidence="2"/>
<feature type="domain" description="Gcp-like" evidence="1">
    <location>
        <begin position="35"/>
        <end position="156"/>
    </location>
</feature>
<dbReference type="InterPro" id="IPR043129">
    <property type="entry name" value="ATPase_NBD"/>
</dbReference>
<dbReference type="NCBIfam" id="TIGR03725">
    <property type="entry name" value="T6A_YeaZ"/>
    <property type="match status" value="1"/>
</dbReference>
<dbReference type="InterPro" id="IPR022496">
    <property type="entry name" value="T6A_TsaB"/>
</dbReference>
<dbReference type="CDD" id="cd24032">
    <property type="entry name" value="ASKHA_NBD_TsaB"/>
    <property type="match status" value="1"/>
</dbReference>
<dbReference type="GO" id="GO:0002949">
    <property type="term" value="P:tRNA threonylcarbamoyladenosine modification"/>
    <property type="evidence" value="ECO:0007669"/>
    <property type="project" value="InterPro"/>
</dbReference>
<reference evidence="2" key="2">
    <citation type="submission" date="2021-04" db="EMBL/GenBank/DDBJ databases">
        <authorList>
            <person name="Gilroy R."/>
        </authorList>
    </citation>
    <scope>NUCLEOTIDE SEQUENCE</scope>
    <source>
        <strain evidence="2">ChiHecec2B26-12326</strain>
    </source>
</reference>
<dbReference type="GO" id="GO:0061711">
    <property type="term" value="F:tRNA N(6)-L-threonylcarbamoyladenine synthase activity"/>
    <property type="evidence" value="ECO:0007669"/>
    <property type="project" value="UniProtKB-EC"/>
</dbReference>
<comment type="caution">
    <text evidence="2">The sequence shown here is derived from an EMBL/GenBank/DDBJ whole genome shotgun (WGS) entry which is preliminary data.</text>
</comment>
<evidence type="ECO:0000259" key="1">
    <source>
        <dbReference type="Pfam" id="PF00814"/>
    </source>
</evidence>
<sequence length="239" mass="25769">MSLILNIETSTSVCSVALSEGEEVIFERTSFEGPSHAALLGVYVEEALDFMRSKEREPDAVAVSAGPGSYTGLRIGVSMAKGLCFGYGIPLLAVPTLELLASTVIRSQPDAGDRLYCAMLDARRMEVYAAIYDEALRSVRDVSADVVDADTYAAFLERGAVCFFGNGAAKCKSVITSSNAIFIDDIHPLAANMAPLAARAFEEGRFEDVAYFEPFYLKEFHATIAKNKVLGEVVRPDVG</sequence>
<dbReference type="PANTHER" id="PTHR11735:SF11">
    <property type="entry name" value="TRNA THREONYLCARBAMOYLADENOSINE BIOSYNTHESIS PROTEIN TSAB"/>
    <property type="match status" value="1"/>
</dbReference>
<dbReference type="EMBL" id="DXEN01000021">
    <property type="protein sequence ID" value="HIX85701.1"/>
    <property type="molecule type" value="Genomic_DNA"/>
</dbReference>
<evidence type="ECO:0000313" key="2">
    <source>
        <dbReference type="EMBL" id="HIX85701.1"/>
    </source>
</evidence>
<keyword evidence="2" id="KW-0808">Transferase</keyword>
<accession>A0A9D1XR11</accession>
<gene>
    <name evidence="2" type="primary">tsaB</name>
    <name evidence="2" type="ORF">H9848_03710</name>
</gene>
<dbReference type="SUPFAM" id="SSF53067">
    <property type="entry name" value="Actin-like ATPase domain"/>
    <property type="match status" value="2"/>
</dbReference>
<name>A0A9D1XR11_9BACT</name>
<dbReference type="PANTHER" id="PTHR11735">
    <property type="entry name" value="TRNA N6-ADENOSINE THREONYLCARBAMOYLTRANSFERASE"/>
    <property type="match status" value="1"/>
</dbReference>
<reference evidence="2" key="1">
    <citation type="journal article" date="2021" name="PeerJ">
        <title>Extensive microbial diversity within the chicken gut microbiome revealed by metagenomics and culture.</title>
        <authorList>
            <person name="Gilroy R."/>
            <person name="Ravi A."/>
            <person name="Getino M."/>
            <person name="Pursley I."/>
            <person name="Horton D.L."/>
            <person name="Alikhan N.F."/>
            <person name="Baker D."/>
            <person name="Gharbi K."/>
            <person name="Hall N."/>
            <person name="Watson M."/>
            <person name="Adriaenssens E.M."/>
            <person name="Foster-Nyarko E."/>
            <person name="Jarju S."/>
            <person name="Secka A."/>
            <person name="Antonio M."/>
            <person name="Oren A."/>
            <person name="Chaudhuri R.R."/>
            <person name="La Ragione R."/>
            <person name="Hildebrand F."/>
            <person name="Pallen M.J."/>
        </authorList>
    </citation>
    <scope>NUCLEOTIDE SEQUENCE</scope>
    <source>
        <strain evidence="2">ChiHecec2B26-12326</strain>
    </source>
</reference>
<protein>
    <submittedName>
        <fullName evidence="2">tRNA (Adenosine(37)-N6)-threonylcarbamoyltransferase complex dimerization subunit type 1 TsaB</fullName>
        <ecNumber evidence="2">2.3.1.234</ecNumber>
    </submittedName>
</protein>
<dbReference type="Pfam" id="PF00814">
    <property type="entry name" value="TsaD"/>
    <property type="match status" value="1"/>
</dbReference>
<dbReference type="GO" id="GO:0005829">
    <property type="term" value="C:cytosol"/>
    <property type="evidence" value="ECO:0007669"/>
    <property type="project" value="TreeGrafter"/>
</dbReference>
<dbReference type="Gene3D" id="3.30.420.40">
    <property type="match status" value="2"/>
</dbReference>
<dbReference type="AlphaFoldDB" id="A0A9D1XR11"/>